<proteinExistence type="predicted"/>
<dbReference type="AlphaFoldDB" id="A0A645JJB3"/>
<gene>
    <name evidence="1" type="ORF">SDC9_210532</name>
</gene>
<reference evidence="1" key="1">
    <citation type="submission" date="2019-08" db="EMBL/GenBank/DDBJ databases">
        <authorList>
            <person name="Kucharzyk K."/>
            <person name="Murdoch R.W."/>
            <person name="Higgins S."/>
            <person name="Loffler F."/>
        </authorList>
    </citation>
    <scope>NUCLEOTIDE SEQUENCE</scope>
</reference>
<comment type="caution">
    <text evidence="1">The sequence shown here is derived from an EMBL/GenBank/DDBJ whole genome shotgun (WGS) entry which is preliminary data.</text>
</comment>
<name>A0A645JJB3_9ZZZZ</name>
<evidence type="ECO:0000313" key="1">
    <source>
        <dbReference type="EMBL" id="MPN62779.1"/>
    </source>
</evidence>
<accession>A0A645JJB3</accession>
<organism evidence="1">
    <name type="scientific">bioreactor metagenome</name>
    <dbReference type="NCBI Taxonomy" id="1076179"/>
    <lineage>
        <taxon>unclassified sequences</taxon>
        <taxon>metagenomes</taxon>
        <taxon>ecological metagenomes</taxon>
    </lineage>
</organism>
<protein>
    <submittedName>
        <fullName evidence="1">Uncharacterized protein</fullName>
    </submittedName>
</protein>
<dbReference type="EMBL" id="VSSQ01141313">
    <property type="protein sequence ID" value="MPN62779.1"/>
    <property type="molecule type" value="Genomic_DNA"/>
</dbReference>
<sequence>MRNKGIIEFEGHEAILLDLENTTQNNGTLLNVTASASNPIITIDGTPYPLMTYCTSTYPATHGYLLLWPDGAPEGTLSRATSVTIGLRLSRINGGKLEPILDTQDFSFDLK</sequence>